<protein>
    <submittedName>
        <fullName evidence="1">Uncharacterized protein</fullName>
    </submittedName>
</protein>
<accession>A0A210QBA0</accession>
<evidence type="ECO:0000313" key="2">
    <source>
        <dbReference type="Proteomes" id="UP000242188"/>
    </source>
</evidence>
<dbReference type="EMBL" id="NEDP02004317">
    <property type="protein sequence ID" value="OWF46010.1"/>
    <property type="molecule type" value="Genomic_DNA"/>
</dbReference>
<dbReference type="OrthoDB" id="6131747at2759"/>
<dbReference type="Proteomes" id="UP000242188">
    <property type="component" value="Unassembled WGS sequence"/>
</dbReference>
<comment type="caution">
    <text evidence="1">The sequence shown here is derived from an EMBL/GenBank/DDBJ whole genome shotgun (WGS) entry which is preliminary data.</text>
</comment>
<reference evidence="1 2" key="1">
    <citation type="journal article" date="2017" name="Nat. Ecol. Evol.">
        <title>Scallop genome provides insights into evolution of bilaterian karyotype and development.</title>
        <authorList>
            <person name="Wang S."/>
            <person name="Zhang J."/>
            <person name="Jiao W."/>
            <person name="Li J."/>
            <person name="Xun X."/>
            <person name="Sun Y."/>
            <person name="Guo X."/>
            <person name="Huan P."/>
            <person name="Dong B."/>
            <person name="Zhang L."/>
            <person name="Hu X."/>
            <person name="Sun X."/>
            <person name="Wang J."/>
            <person name="Zhao C."/>
            <person name="Wang Y."/>
            <person name="Wang D."/>
            <person name="Huang X."/>
            <person name="Wang R."/>
            <person name="Lv J."/>
            <person name="Li Y."/>
            <person name="Zhang Z."/>
            <person name="Liu B."/>
            <person name="Lu W."/>
            <person name="Hui Y."/>
            <person name="Liang J."/>
            <person name="Zhou Z."/>
            <person name="Hou R."/>
            <person name="Li X."/>
            <person name="Liu Y."/>
            <person name="Li H."/>
            <person name="Ning X."/>
            <person name="Lin Y."/>
            <person name="Zhao L."/>
            <person name="Xing Q."/>
            <person name="Dou J."/>
            <person name="Li Y."/>
            <person name="Mao J."/>
            <person name="Guo H."/>
            <person name="Dou H."/>
            <person name="Li T."/>
            <person name="Mu C."/>
            <person name="Jiang W."/>
            <person name="Fu Q."/>
            <person name="Fu X."/>
            <person name="Miao Y."/>
            <person name="Liu J."/>
            <person name="Yu Q."/>
            <person name="Li R."/>
            <person name="Liao H."/>
            <person name="Li X."/>
            <person name="Kong Y."/>
            <person name="Jiang Z."/>
            <person name="Chourrout D."/>
            <person name="Li R."/>
            <person name="Bao Z."/>
        </authorList>
    </citation>
    <scope>NUCLEOTIDE SEQUENCE [LARGE SCALE GENOMIC DNA]</scope>
    <source>
        <strain evidence="1 2">PY_sf001</strain>
    </source>
</reference>
<dbReference type="AlphaFoldDB" id="A0A210QBA0"/>
<evidence type="ECO:0000313" key="1">
    <source>
        <dbReference type="EMBL" id="OWF46010.1"/>
    </source>
</evidence>
<sequence length="256" mass="29705">MSGDVQKVLPKLGDKRLALAGRQSHRTRKLTSIVNEKLKRKYKTYEKVVDKNAKSFEYKSWQNTMPIKDTMLRIRGAQKCLKKRRESVLLEEDPENKKFGMYDGISLDTMKYEIDKIHQDAHPRVRRLRKVERLLESGKHDGRLVNYDEIKVSLDAILNRPSLMRKNETKFGMEGFNAYMRPVSAHSSPNTFSFDKGSHKAKLRLPPLVVSRENSNLGAGFDRIKSMSLPTLFSDGRSRTFAFDAKFKRKFSTFRN</sequence>
<gene>
    <name evidence="1" type="ORF">KP79_PYT26268</name>
</gene>
<keyword evidence="2" id="KW-1185">Reference proteome</keyword>
<name>A0A210QBA0_MIZYE</name>
<organism evidence="1 2">
    <name type="scientific">Mizuhopecten yessoensis</name>
    <name type="common">Japanese scallop</name>
    <name type="synonym">Patinopecten yessoensis</name>
    <dbReference type="NCBI Taxonomy" id="6573"/>
    <lineage>
        <taxon>Eukaryota</taxon>
        <taxon>Metazoa</taxon>
        <taxon>Spiralia</taxon>
        <taxon>Lophotrochozoa</taxon>
        <taxon>Mollusca</taxon>
        <taxon>Bivalvia</taxon>
        <taxon>Autobranchia</taxon>
        <taxon>Pteriomorphia</taxon>
        <taxon>Pectinida</taxon>
        <taxon>Pectinoidea</taxon>
        <taxon>Pectinidae</taxon>
        <taxon>Mizuhopecten</taxon>
    </lineage>
</organism>
<proteinExistence type="predicted"/>